<dbReference type="Proteomes" id="UP000009022">
    <property type="component" value="Unassembled WGS sequence"/>
</dbReference>
<reference evidence="4 5" key="1">
    <citation type="journal article" date="2008" name="Nature">
        <title>The Trichoplax genome and the nature of placozoans.</title>
        <authorList>
            <person name="Srivastava M."/>
            <person name="Begovic E."/>
            <person name="Chapman J."/>
            <person name="Putnam N.H."/>
            <person name="Hellsten U."/>
            <person name="Kawashima T."/>
            <person name="Kuo A."/>
            <person name="Mitros T."/>
            <person name="Salamov A."/>
            <person name="Carpenter M.L."/>
            <person name="Signorovitch A.Y."/>
            <person name="Moreno M.A."/>
            <person name="Kamm K."/>
            <person name="Grimwood J."/>
            <person name="Schmutz J."/>
            <person name="Shapiro H."/>
            <person name="Grigoriev I.V."/>
            <person name="Buss L.W."/>
            <person name="Schierwater B."/>
            <person name="Dellaporta S.L."/>
            <person name="Rokhsar D.S."/>
        </authorList>
    </citation>
    <scope>NUCLEOTIDE SEQUENCE [LARGE SCALE GENOMIC DNA]</scope>
    <source>
        <strain evidence="4 5">Grell-BS-1999</strain>
    </source>
</reference>
<dbReference type="InterPro" id="IPR059000">
    <property type="entry name" value="ATPase_P-type_domA"/>
</dbReference>
<evidence type="ECO:0000256" key="1">
    <source>
        <dbReference type="ARBA" id="ARBA00022723"/>
    </source>
</evidence>
<gene>
    <name evidence="4" type="ORF">TRIADDRAFT_62995</name>
</gene>
<dbReference type="EMBL" id="DS986401">
    <property type="protein sequence ID" value="EDV18488.1"/>
    <property type="molecule type" value="Genomic_DNA"/>
</dbReference>
<evidence type="ECO:0000259" key="3">
    <source>
        <dbReference type="Pfam" id="PF00122"/>
    </source>
</evidence>
<dbReference type="SUPFAM" id="SSF81653">
    <property type="entry name" value="Calcium ATPase, transduction domain A"/>
    <property type="match status" value="1"/>
</dbReference>
<feature type="non-terminal residue" evidence="4">
    <location>
        <position position="1"/>
    </location>
</feature>
<name>B3SFK7_TRIAD</name>
<dbReference type="AlphaFoldDB" id="B3SFK7"/>
<keyword evidence="2" id="KW-1133">Transmembrane helix</keyword>
<keyword evidence="1" id="KW-0479">Metal-binding</keyword>
<accession>B3SFK7</accession>
<feature type="non-terminal residue" evidence="4">
    <location>
        <position position="150"/>
    </location>
</feature>
<organism evidence="4 5">
    <name type="scientific">Trichoplax adhaerens</name>
    <name type="common">Trichoplax reptans</name>
    <dbReference type="NCBI Taxonomy" id="10228"/>
    <lineage>
        <taxon>Eukaryota</taxon>
        <taxon>Metazoa</taxon>
        <taxon>Placozoa</taxon>
        <taxon>Uniplacotomia</taxon>
        <taxon>Trichoplacea</taxon>
        <taxon>Trichoplacidae</taxon>
        <taxon>Trichoplax</taxon>
    </lineage>
</organism>
<evidence type="ECO:0000256" key="2">
    <source>
        <dbReference type="SAM" id="Phobius"/>
    </source>
</evidence>
<dbReference type="STRING" id="10228.B3SFK7"/>
<proteinExistence type="predicted"/>
<dbReference type="eggNOG" id="KOG0207">
    <property type="taxonomic scope" value="Eukaryota"/>
</dbReference>
<dbReference type="Gene3D" id="2.70.150.10">
    <property type="entry name" value="Calcium-transporting ATPase, cytoplasmic transduction domain A"/>
    <property type="match status" value="1"/>
</dbReference>
<dbReference type="HOGENOM" id="CLU_1745228_0_0_1"/>
<keyword evidence="2" id="KW-0472">Membrane</keyword>
<dbReference type="PANTHER" id="PTHR46594">
    <property type="entry name" value="P-TYPE CATION-TRANSPORTING ATPASE"/>
    <property type="match status" value="1"/>
</dbReference>
<dbReference type="InterPro" id="IPR008250">
    <property type="entry name" value="ATPase_P-typ_transduc_dom_A_sf"/>
</dbReference>
<dbReference type="OrthoDB" id="1675576at2759"/>
<evidence type="ECO:0000313" key="4">
    <source>
        <dbReference type="EMBL" id="EDV18488.1"/>
    </source>
</evidence>
<keyword evidence="5" id="KW-1185">Reference proteome</keyword>
<feature type="domain" description="P-type ATPase A" evidence="3">
    <location>
        <begin position="97"/>
        <end position="149"/>
    </location>
</feature>
<keyword evidence="2" id="KW-0812">Transmembrane</keyword>
<feature type="transmembrane region" description="Helical" evidence="2">
    <location>
        <begin position="54"/>
        <end position="75"/>
    </location>
</feature>
<dbReference type="PANTHER" id="PTHR46594:SF4">
    <property type="entry name" value="P-TYPE CATION-TRANSPORTING ATPASE"/>
    <property type="match status" value="1"/>
</dbReference>
<protein>
    <recommendedName>
        <fullName evidence="3">P-type ATPase A domain-containing protein</fullName>
    </recommendedName>
</protein>
<dbReference type="InParanoid" id="B3SFK7"/>
<dbReference type="GO" id="GO:0046872">
    <property type="term" value="F:metal ion binding"/>
    <property type="evidence" value="ECO:0007669"/>
    <property type="project" value="UniProtKB-KW"/>
</dbReference>
<dbReference type="KEGG" id="tad:TRIADDRAFT_62995"/>
<dbReference type="Pfam" id="PF00122">
    <property type="entry name" value="E1-E2_ATPase"/>
    <property type="match status" value="1"/>
</dbReference>
<evidence type="ECO:0000313" key="5">
    <source>
        <dbReference type="Proteomes" id="UP000009022"/>
    </source>
</evidence>
<sequence>EIYNTSPPKASEYKNEINFIDEVITDNQGYQISPYDIKLLNDQEKQSEKELLKAITISGFATAQIMAFAFAVWIGRYLDLKAKNKAKEGIRKIMFQQPRIANVIKSDGIISIAAKSVKPNDIILVKAGEKFPVDGIVIDGESEVDNSIIS</sequence>